<feature type="coiled-coil region" evidence="4">
    <location>
        <begin position="47"/>
        <end position="81"/>
    </location>
</feature>
<dbReference type="EMBL" id="GU475114">
    <property type="protein sequence ID" value="ADD17344.1"/>
    <property type="molecule type" value="mRNA"/>
</dbReference>
<reference evidence="7" key="1">
    <citation type="journal article" date="2012" name="Fish Shellfish Immunol.">
        <title>A novel C1qDC protein acting as pattern recognition receptor in scallop Argopecten irradians.</title>
        <authorList>
            <person name="Wang L."/>
            <person name="Wang L."/>
            <person name="Kong P."/>
            <person name="Yang J."/>
            <person name="Zhang H."/>
            <person name="Wang M."/>
            <person name="Zhou Z."/>
            <person name="Qiu L."/>
            <person name="Song L."/>
        </authorList>
    </citation>
    <scope>NUCLEOTIDE SEQUENCE</scope>
</reference>
<name>D3YHP4_ARGIR</name>
<dbReference type="AlphaFoldDB" id="D3YHP4"/>
<comment type="subcellular location">
    <subcellularLocation>
        <location evidence="1">Secreted</location>
    </subcellularLocation>
</comment>
<feature type="chain" id="PRO_5003052839" evidence="5">
    <location>
        <begin position="19"/>
        <end position="240"/>
    </location>
</feature>
<dbReference type="InterPro" id="IPR001073">
    <property type="entry name" value="C1q_dom"/>
</dbReference>
<dbReference type="InterPro" id="IPR050822">
    <property type="entry name" value="Cerebellin_Synaptic_Org"/>
</dbReference>
<dbReference type="PROSITE" id="PS50871">
    <property type="entry name" value="C1Q"/>
    <property type="match status" value="1"/>
</dbReference>
<sequence length="240" mass="26964">MSLDTFLVILLCIACVNGTGHDQSEDTRLTKLETMVRELSRDRDSTVRRLHEVEESARKQKVDLENELSQVQSKLSILQQKYSLLETSSGKSVRTTSGTAKFAFFASLNNRTSHYNRDEKIVMDHVLTNNGNSYNHQTGVFTCHQPGTYVFYLTIQVEDGHSFTAEIVRNGKEIARVLNEPRFSRESSSTSVIVNLAVGDVVFVRSDGYFDQSNASLDEHFSSFSGFLIEVGDWIDFGTG</sequence>
<dbReference type="Pfam" id="PF00386">
    <property type="entry name" value="C1q"/>
    <property type="match status" value="1"/>
</dbReference>
<evidence type="ECO:0000256" key="3">
    <source>
        <dbReference type="ARBA" id="ARBA00022729"/>
    </source>
</evidence>
<evidence type="ECO:0000259" key="6">
    <source>
        <dbReference type="PROSITE" id="PS50871"/>
    </source>
</evidence>
<keyword evidence="3 5" id="KW-0732">Signal</keyword>
<dbReference type="PANTHER" id="PTHR22923:SF116">
    <property type="entry name" value="C1Q DOMAIN-CONTAINING PROTEIN"/>
    <property type="match status" value="1"/>
</dbReference>
<organism evidence="7">
    <name type="scientific">Argopecten irradians</name>
    <name type="common">Bay scallop</name>
    <name type="synonym">Aequipecten irradians</name>
    <dbReference type="NCBI Taxonomy" id="31199"/>
    <lineage>
        <taxon>Eukaryota</taxon>
        <taxon>Metazoa</taxon>
        <taxon>Spiralia</taxon>
        <taxon>Lophotrochozoa</taxon>
        <taxon>Mollusca</taxon>
        <taxon>Bivalvia</taxon>
        <taxon>Autobranchia</taxon>
        <taxon>Pteriomorphia</taxon>
        <taxon>Pectinida</taxon>
        <taxon>Pectinoidea</taxon>
        <taxon>Pectinidae</taxon>
        <taxon>Argopecten</taxon>
    </lineage>
</organism>
<dbReference type="SMR" id="D3YHP4"/>
<feature type="signal peptide" evidence="5">
    <location>
        <begin position="1"/>
        <end position="18"/>
    </location>
</feature>
<proteinExistence type="evidence at transcript level"/>
<keyword evidence="4" id="KW-0175">Coiled coil</keyword>
<feature type="domain" description="C1q" evidence="6">
    <location>
        <begin position="97"/>
        <end position="235"/>
    </location>
</feature>
<protein>
    <submittedName>
        <fullName evidence="7">C1q domain-containing protein 2</fullName>
    </submittedName>
</protein>
<evidence type="ECO:0000256" key="2">
    <source>
        <dbReference type="ARBA" id="ARBA00022525"/>
    </source>
</evidence>
<evidence type="ECO:0000313" key="7">
    <source>
        <dbReference type="EMBL" id="ADD17344.1"/>
    </source>
</evidence>
<dbReference type="GO" id="GO:0005576">
    <property type="term" value="C:extracellular region"/>
    <property type="evidence" value="ECO:0007669"/>
    <property type="project" value="UniProtKB-SubCell"/>
</dbReference>
<dbReference type="InterPro" id="IPR008983">
    <property type="entry name" value="Tumour_necrosis_fac-like_dom"/>
</dbReference>
<evidence type="ECO:0000256" key="4">
    <source>
        <dbReference type="SAM" id="Coils"/>
    </source>
</evidence>
<dbReference type="SUPFAM" id="SSF49842">
    <property type="entry name" value="TNF-like"/>
    <property type="match status" value="1"/>
</dbReference>
<evidence type="ECO:0000256" key="1">
    <source>
        <dbReference type="ARBA" id="ARBA00004613"/>
    </source>
</evidence>
<keyword evidence="2" id="KW-0964">Secreted</keyword>
<dbReference type="PANTHER" id="PTHR22923">
    <property type="entry name" value="CEREBELLIN-RELATED"/>
    <property type="match status" value="1"/>
</dbReference>
<dbReference type="PRINTS" id="PR00007">
    <property type="entry name" value="COMPLEMNTC1Q"/>
</dbReference>
<accession>D3YHP4</accession>
<evidence type="ECO:0000256" key="5">
    <source>
        <dbReference type="SAM" id="SignalP"/>
    </source>
</evidence>
<dbReference type="SMART" id="SM00110">
    <property type="entry name" value="C1Q"/>
    <property type="match status" value="1"/>
</dbReference>
<dbReference type="Gene3D" id="2.60.120.40">
    <property type="match status" value="1"/>
</dbReference>